<dbReference type="STRING" id="658196.A0A397TM15"/>
<keyword evidence="2" id="KW-1185">Reference proteome</keyword>
<comment type="caution">
    <text evidence="1">The sequence shown here is derived from an EMBL/GenBank/DDBJ whole genome shotgun (WGS) entry which is preliminary data.</text>
</comment>
<reference evidence="1 2" key="1">
    <citation type="submission" date="2018-06" db="EMBL/GenBank/DDBJ databases">
        <title>Comparative genomics reveals the genomic features of Rhizophagus irregularis, R. cerebriforme, R. diaphanum and Gigaspora rosea, and their symbiotic lifestyle signature.</title>
        <authorList>
            <person name="Morin E."/>
            <person name="San Clemente H."/>
            <person name="Chen E.C.H."/>
            <person name="De La Providencia I."/>
            <person name="Hainaut M."/>
            <person name="Kuo A."/>
            <person name="Kohler A."/>
            <person name="Murat C."/>
            <person name="Tang N."/>
            <person name="Roy S."/>
            <person name="Loubradou J."/>
            <person name="Henrissat B."/>
            <person name="Grigoriev I.V."/>
            <person name="Corradi N."/>
            <person name="Roux C."/>
            <person name="Martin F.M."/>
        </authorList>
    </citation>
    <scope>NUCLEOTIDE SEQUENCE [LARGE SCALE GENOMIC DNA]</scope>
    <source>
        <strain evidence="1 2">DAOM 227022</strain>
    </source>
</reference>
<gene>
    <name evidence="1" type="ORF">C1645_557160</name>
</gene>
<name>A0A397TM15_9GLOM</name>
<sequence length="402" mass="44596">MILMVYVRVLKLLRVHMMMVDFYILVIDKTPNRSYGQFIQHHNINGFITEKYNGEIKNIPRYDLTNIFSTEDRGYSVVTGNYIVGQDVAQWVVNANFITNDGQSRGEFEIYTLPQPNGSTITTFSLISCGIAFELYGYSCLLYQNSPTENIFTNLNFISTGAVIQTQNFQVSQLTFNTKLYDAINLFHGGYVIVVSEPNNDINGYAYSNDGIFNRSWALPTNYTYTSKIFGVSHDNTVWAVADENNAVVTNQWTSVFSTALKSFSTVKGDTGYGSSSILSTSPGINATIPSGTKQTIMINYTMNVGPSTGSIIISQKNPNGGDDFIRTRMPANNPNNPQFISIDGSTVKVSLEDYTFDRGNAAYIIKIDDDFVEANGQNLIGGSWDVFTVPDSGTNEQGKLF</sequence>
<dbReference type="Proteomes" id="UP000265703">
    <property type="component" value="Unassembled WGS sequence"/>
</dbReference>
<organism evidence="1 2">
    <name type="scientific">Glomus cerebriforme</name>
    <dbReference type="NCBI Taxonomy" id="658196"/>
    <lineage>
        <taxon>Eukaryota</taxon>
        <taxon>Fungi</taxon>
        <taxon>Fungi incertae sedis</taxon>
        <taxon>Mucoromycota</taxon>
        <taxon>Glomeromycotina</taxon>
        <taxon>Glomeromycetes</taxon>
        <taxon>Glomerales</taxon>
        <taxon>Glomeraceae</taxon>
        <taxon>Glomus</taxon>
    </lineage>
</organism>
<dbReference type="OrthoDB" id="2370838at2759"/>
<proteinExistence type="predicted"/>
<evidence type="ECO:0000313" key="1">
    <source>
        <dbReference type="EMBL" id="RIA99002.1"/>
    </source>
</evidence>
<protein>
    <submittedName>
        <fullName evidence="1">Uncharacterized protein</fullName>
    </submittedName>
</protein>
<dbReference type="EMBL" id="QKYT01000008">
    <property type="protein sequence ID" value="RIA99002.1"/>
    <property type="molecule type" value="Genomic_DNA"/>
</dbReference>
<dbReference type="AlphaFoldDB" id="A0A397TM15"/>
<accession>A0A397TM15</accession>
<evidence type="ECO:0000313" key="2">
    <source>
        <dbReference type="Proteomes" id="UP000265703"/>
    </source>
</evidence>